<keyword evidence="7" id="KW-0406">Ion transport</keyword>
<dbReference type="PANTHER" id="PTHR32552:SF81">
    <property type="entry name" value="TONB-DEPENDENT OUTER MEMBRANE RECEPTOR"/>
    <property type="match status" value="1"/>
</dbReference>
<dbReference type="InterPro" id="IPR036942">
    <property type="entry name" value="Beta-barrel_TonB_sf"/>
</dbReference>
<dbReference type="Pfam" id="PF00593">
    <property type="entry name" value="TonB_dep_Rec_b-barrel"/>
    <property type="match status" value="1"/>
</dbReference>
<evidence type="ECO:0000256" key="6">
    <source>
        <dbReference type="ARBA" id="ARBA00023004"/>
    </source>
</evidence>
<protein>
    <submittedName>
        <fullName evidence="16">TonB-dependent receptor</fullName>
    </submittedName>
</protein>
<accession>A0ABS7PJC9</accession>
<evidence type="ECO:0000256" key="8">
    <source>
        <dbReference type="ARBA" id="ARBA00023077"/>
    </source>
</evidence>
<feature type="signal peptide" evidence="13">
    <location>
        <begin position="1"/>
        <end position="23"/>
    </location>
</feature>
<evidence type="ECO:0000313" key="16">
    <source>
        <dbReference type="EMBL" id="MBY8821373.1"/>
    </source>
</evidence>
<comment type="caution">
    <text evidence="16">The sequence shown here is derived from an EMBL/GenBank/DDBJ whole genome shotgun (WGS) entry which is preliminary data.</text>
</comment>
<dbReference type="InterPro" id="IPR039426">
    <property type="entry name" value="TonB-dep_rcpt-like"/>
</dbReference>
<dbReference type="InterPro" id="IPR012910">
    <property type="entry name" value="Plug_dom"/>
</dbReference>
<evidence type="ECO:0000256" key="3">
    <source>
        <dbReference type="ARBA" id="ARBA00022452"/>
    </source>
</evidence>
<keyword evidence="10 11" id="KW-0998">Cell outer membrane</keyword>
<evidence type="ECO:0000256" key="7">
    <source>
        <dbReference type="ARBA" id="ARBA00023065"/>
    </source>
</evidence>
<evidence type="ECO:0000259" key="15">
    <source>
        <dbReference type="Pfam" id="PF07715"/>
    </source>
</evidence>
<evidence type="ECO:0000313" key="17">
    <source>
        <dbReference type="Proteomes" id="UP000706039"/>
    </source>
</evidence>
<dbReference type="Pfam" id="PF07715">
    <property type="entry name" value="Plug"/>
    <property type="match status" value="1"/>
</dbReference>
<evidence type="ECO:0000256" key="5">
    <source>
        <dbReference type="ARBA" id="ARBA00022692"/>
    </source>
</evidence>
<comment type="subcellular location">
    <subcellularLocation>
        <location evidence="1 11">Cell outer membrane</location>
        <topology evidence="1 11">Multi-pass membrane protein</topology>
    </subcellularLocation>
</comment>
<evidence type="ECO:0000259" key="14">
    <source>
        <dbReference type="Pfam" id="PF00593"/>
    </source>
</evidence>
<name>A0ABS7PJC9_9SPHN</name>
<dbReference type="EMBL" id="JAINVV010000002">
    <property type="protein sequence ID" value="MBY8821373.1"/>
    <property type="molecule type" value="Genomic_DNA"/>
</dbReference>
<keyword evidence="13" id="KW-0732">Signal</keyword>
<keyword evidence="8 12" id="KW-0798">TonB box</keyword>
<dbReference type="RefSeq" id="WP_222988488.1">
    <property type="nucleotide sequence ID" value="NZ_JAINVV010000002.1"/>
</dbReference>
<feature type="chain" id="PRO_5045560855" evidence="13">
    <location>
        <begin position="24"/>
        <end position="844"/>
    </location>
</feature>
<gene>
    <name evidence="16" type="ORF">K7G82_03660</name>
</gene>
<evidence type="ECO:0000256" key="13">
    <source>
        <dbReference type="SAM" id="SignalP"/>
    </source>
</evidence>
<evidence type="ECO:0000256" key="2">
    <source>
        <dbReference type="ARBA" id="ARBA00022448"/>
    </source>
</evidence>
<feature type="domain" description="TonB-dependent receptor plug" evidence="15">
    <location>
        <begin position="47"/>
        <end position="152"/>
    </location>
</feature>
<evidence type="ECO:0000256" key="12">
    <source>
        <dbReference type="RuleBase" id="RU003357"/>
    </source>
</evidence>
<evidence type="ECO:0000256" key="10">
    <source>
        <dbReference type="ARBA" id="ARBA00023237"/>
    </source>
</evidence>
<keyword evidence="6" id="KW-0408">Iron</keyword>
<dbReference type="Proteomes" id="UP000706039">
    <property type="component" value="Unassembled WGS sequence"/>
</dbReference>
<dbReference type="PANTHER" id="PTHR32552">
    <property type="entry name" value="FERRICHROME IRON RECEPTOR-RELATED"/>
    <property type="match status" value="1"/>
</dbReference>
<organism evidence="16 17">
    <name type="scientific">Sphingomonas colocasiae</name>
    <dbReference type="NCBI Taxonomy" id="1848973"/>
    <lineage>
        <taxon>Bacteria</taxon>
        <taxon>Pseudomonadati</taxon>
        <taxon>Pseudomonadota</taxon>
        <taxon>Alphaproteobacteria</taxon>
        <taxon>Sphingomonadales</taxon>
        <taxon>Sphingomonadaceae</taxon>
        <taxon>Sphingomonas</taxon>
    </lineage>
</organism>
<reference evidence="16 17" key="1">
    <citation type="submission" date="2021-08" db="EMBL/GenBank/DDBJ databases">
        <authorList>
            <person name="Tuo L."/>
        </authorList>
    </citation>
    <scope>NUCLEOTIDE SEQUENCE [LARGE SCALE GENOMIC DNA]</scope>
    <source>
        <strain evidence="16 17">JCM 31229</strain>
    </source>
</reference>
<evidence type="ECO:0000256" key="9">
    <source>
        <dbReference type="ARBA" id="ARBA00023136"/>
    </source>
</evidence>
<dbReference type="InterPro" id="IPR000531">
    <property type="entry name" value="Beta-barrel_TonB"/>
</dbReference>
<dbReference type="PROSITE" id="PS52016">
    <property type="entry name" value="TONB_DEPENDENT_REC_3"/>
    <property type="match status" value="1"/>
</dbReference>
<keyword evidence="4" id="KW-0410">Iron transport</keyword>
<proteinExistence type="inferred from homology"/>
<keyword evidence="2 11" id="KW-0813">Transport</keyword>
<sequence>MSVRSFTLAATSLIALSAPAVHAQGAPESADRDEIVVTAQLREQDPIDVPIALSVFGGEQLDRMGIEEFDEFSRFVPGFEVQNQSPNNPGFVMRGITSDSGSAFNEPRVSVFQDGVSISKSRGSYVELFDMERIEVAKGPQSTLYGRGALIGAVNLIQNKADPRDWQVAGKASYGNYNAWMLDGMANMPLGDSAAFRVAGRIRQRDGYIENLLGGRDFNSADTWAVRGAFHADLGTVTLDVIGNYQKDGPAGTAFKSIAYRPTDPVTGAVIGDAGRNSGAALAPGAGFEGGLPLGLDRKVWGVTGILNWTLNDRFKLTSITAYRRFSALEIFDADGISLPVLTAAEDARGRQASQELRLTFEGGPVTAFVGANYFHESGSQRTPSQFDERAVLARLTGQLAGPIPGRPATDPMPASLLANTVFTGALLQGVAQSYGVALAAPQAQAIAANLKAAHGETVTNFSRTNAFDLFGDVTVRLSDSFEIGAGARYSHDDKRSRLTASVLNGRSILGGFIGALGQPAAVRTALLQALAAPGAASIPPSAAYPVPLFGLGLQPTAGNGPIEAADLNDGGLTWRLTARYIPNADTSIYATYARGRRPEVLSATAPSAPFAAARFDLLESETVDSFELGAKTALADRTLFLDGSIFYYQYDNFQTTVQQGTQFVTTNAGKAESYGFEGQMRWVPDDAISLFASYAYNHSRFRTGVRDGNRFRLSPDHSASVGAVLSLPAGPGRIVLTPSLTWQSSVFFDDDNDRPALQQPPAALVADTIQDELQKGYALVNARLGYEADDGAWRIEAFIENAFDKKYIKDAGNTGDALGLPTFIAGEPRFYGISASFRFGGRR</sequence>
<keyword evidence="16" id="KW-0675">Receptor</keyword>
<keyword evidence="5 11" id="KW-0812">Transmembrane</keyword>
<feature type="domain" description="TonB-dependent receptor-like beta-barrel" evidence="14">
    <location>
        <begin position="453"/>
        <end position="802"/>
    </location>
</feature>
<evidence type="ECO:0000256" key="4">
    <source>
        <dbReference type="ARBA" id="ARBA00022496"/>
    </source>
</evidence>
<keyword evidence="17" id="KW-1185">Reference proteome</keyword>
<evidence type="ECO:0000256" key="11">
    <source>
        <dbReference type="PROSITE-ProRule" id="PRU01360"/>
    </source>
</evidence>
<dbReference type="SUPFAM" id="SSF56935">
    <property type="entry name" value="Porins"/>
    <property type="match status" value="1"/>
</dbReference>
<evidence type="ECO:0000256" key="1">
    <source>
        <dbReference type="ARBA" id="ARBA00004571"/>
    </source>
</evidence>
<dbReference type="Gene3D" id="2.40.170.20">
    <property type="entry name" value="TonB-dependent receptor, beta-barrel domain"/>
    <property type="match status" value="2"/>
</dbReference>
<keyword evidence="3 11" id="KW-1134">Transmembrane beta strand</keyword>
<comment type="similarity">
    <text evidence="11 12">Belongs to the TonB-dependent receptor family.</text>
</comment>
<keyword evidence="9 11" id="KW-0472">Membrane</keyword>